<name>A0A1C2E6J1_9PSED</name>
<feature type="signal peptide" evidence="1">
    <location>
        <begin position="1"/>
        <end position="25"/>
    </location>
</feature>
<evidence type="ECO:0000313" key="3">
    <source>
        <dbReference type="Proteomes" id="UP000095143"/>
    </source>
</evidence>
<dbReference type="PANTHER" id="PTHR12631:SF10">
    <property type="entry name" value="BETA-XYLOSIDASE-LIKE PROTEIN-RELATED"/>
    <property type="match status" value="1"/>
</dbReference>
<protein>
    <recommendedName>
        <fullName evidence="4">Glycosyl hydrolase</fullName>
    </recommendedName>
</protein>
<dbReference type="InterPro" id="IPR051923">
    <property type="entry name" value="Glycosyl_Hydrolase_39"/>
</dbReference>
<evidence type="ECO:0000256" key="1">
    <source>
        <dbReference type="SAM" id="SignalP"/>
    </source>
</evidence>
<organism evidence="2 3">
    <name type="scientific">Pseudomonas graminis</name>
    <dbReference type="NCBI Taxonomy" id="158627"/>
    <lineage>
        <taxon>Bacteria</taxon>
        <taxon>Pseudomonadati</taxon>
        <taxon>Pseudomonadota</taxon>
        <taxon>Gammaproteobacteria</taxon>
        <taxon>Pseudomonadales</taxon>
        <taxon>Pseudomonadaceae</taxon>
        <taxon>Pseudomonas</taxon>
    </lineage>
</organism>
<dbReference type="GO" id="GO:0004553">
    <property type="term" value="F:hydrolase activity, hydrolyzing O-glycosyl compounds"/>
    <property type="evidence" value="ECO:0007669"/>
    <property type="project" value="TreeGrafter"/>
</dbReference>
<dbReference type="OrthoDB" id="912485at2"/>
<evidence type="ECO:0000313" key="2">
    <source>
        <dbReference type="EMBL" id="OCX22607.1"/>
    </source>
</evidence>
<proteinExistence type="predicted"/>
<dbReference type="EMBL" id="MDEN01000059">
    <property type="protein sequence ID" value="OCX22607.1"/>
    <property type="molecule type" value="Genomic_DNA"/>
</dbReference>
<accession>A0A1C2E6J1</accession>
<dbReference type="SUPFAM" id="SSF51445">
    <property type="entry name" value="(Trans)glycosidases"/>
    <property type="match status" value="1"/>
</dbReference>
<reference evidence="2 3" key="1">
    <citation type="submission" date="2016-08" db="EMBL/GenBank/DDBJ databases">
        <title>Whole genome sequence of Pseudomonas graminis strain UASWS1507, a potential biological control agent for agriculture.</title>
        <authorList>
            <person name="Crovadore J."/>
            <person name="Calmin G."/>
            <person name="Chablais R."/>
            <person name="Cochard B."/>
            <person name="Lefort F."/>
        </authorList>
    </citation>
    <scope>NUCLEOTIDE SEQUENCE [LARGE SCALE GENOMIC DNA]</scope>
    <source>
        <strain evidence="2 3">UASWS1507</strain>
    </source>
</reference>
<dbReference type="InterPro" id="IPR017853">
    <property type="entry name" value="GH"/>
</dbReference>
<dbReference type="AlphaFoldDB" id="A0A1C2E6J1"/>
<evidence type="ECO:0008006" key="4">
    <source>
        <dbReference type="Google" id="ProtNLM"/>
    </source>
</evidence>
<comment type="caution">
    <text evidence="2">The sequence shown here is derived from an EMBL/GenBank/DDBJ whole genome shotgun (WGS) entry which is preliminary data.</text>
</comment>
<sequence>MSFRSIGLSGLALMAALCAANVAMAEPFIVGVATHSMNNTGQPLRSLQMAKAAGVTSIRDDAFWSTAEPVRGQMQIIAPWRAWLSTAKGLNLAPMVILGYGSSYQGGAKPRKPEVKIPYLKYVDYLTRQLGNPVRFYEVWNEWDLDGPADPRLSNDYVTLVRDAAPIIRKNNPQALVLAGAVTSMGIKSGFVDRILAAGVMKYADGLSLHPYVHCEGSYRNTPESWIGWMRDLDRRISAKVGRPVPLYLTEMSWPSHNGNCGVSAERQSAYLARAYFLIRTLPNVKGMWWYDLINDGTNRTEQEHNFGLLDADLRAKPAYSVLKAISPYLPDFNYEPANSLQSDGVFQLAFSNGRERIMVAWVSGREHEFSISAAAMKNKPVRILDTQTPDKGMTDSAQQWVCDAQRCSARLTLTEFPKVIRLSPDA</sequence>
<dbReference type="Gene3D" id="3.20.20.80">
    <property type="entry name" value="Glycosidases"/>
    <property type="match status" value="1"/>
</dbReference>
<gene>
    <name evidence="2" type="ORF">BBI10_08865</name>
</gene>
<keyword evidence="1" id="KW-0732">Signal</keyword>
<dbReference type="RefSeq" id="WP_065988090.1">
    <property type="nucleotide sequence ID" value="NZ_MDEN01000059.1"/>
</dbReference>
<dbReference type="Proteomes" id="UP000095143">
    <property type="component" value="Unassembled WGS sequence"/>
</dbReference>
<feature type="chain" id="PRO_5008660070" description="Glycosyl hydrolase" evidence="1">
    <location>
        <begin position="26"/>
        <end position="427"/>
    </location>
</feature>
<dbReference type="PANTHER" id="PTHR12631">
    <property type="entry name" value="ALPHA-L-IDURONIDASE"/>
    <property type="match status" value="1"/>
</dbReference>